<dbReference type="Proteomes" id="UP000838686">
    <property type="component" value="Unassembled WGS sequence"/>
</dbReference>
<keyword evidence="2" id="KW-1185">Reference proteome</keyword>
<reference evidence="1" key="1">
    <citation type="submission" date="2022-01" db="EMBL/GenBank/DDBJ databases">
        <authorList>
            <person name="Criscuolo A."/>
        </authorList>
    </citation>
    <scope>NUCLEOTIDE SEQUENCE</scope>
    <source>
        <strain evidence="1">CIP111893</strain>
    </source>
</reference>
<organism evidence="1 2">
    <name type="scientific">Paenibacillus plantiphilus</name>
    <dbReference type="NCBI Taxonomy" id="2905650"/>
    <lineage>
        <taxon>Bacteria</taxon>
        <taxon>Bacillati</taxon>
        <taxon>Bacillota</taxon>
        <taxon>Bacilli</taxon>
        <taxon>Bacillales</taxon>
        <taxon>Paenibacillaceae</taxon>
        <taxon>Paenibacillus</taxon>
    </lineage>
</organism>
<name>A0ABN8GDG2_9BACL</name>
<comment type="caution">
    <text evidence="1">The sequence shown here is derived from an EMBL/GenBank/DDBJ whole genome shotgun (WGS) entry which is preliminary data.</text>
</comment>
<protein>
    <submittedName>
        <fullName evidence="1">Uncharacterized protein</fullName>
    </submittedName>
</protein>
<dbReference type="EMBL" id="CAKMMF010000010">
    <property type="protein sequence ID" value="CAH1204116.1"/>
    <property type="molecule type" value="Genomic_DNA"/>
</dbReference>
<accession>A0ABN8GDG2</accession>
<evidence type="ECO:0000313" key="1">
    <source>
        <dbReference type="EMBL" id="CAH1204116.1"/>
    </source>
</evidence>
<evidence type="ECO:0000313" key="2">
    <source>
        <dbReference type="Proteomes" id="UP000838686"/>
    </source>
</evidence>
<gene>
    <name evidence="1" type="ORF">PAECIP111893_02144</name>
</gene>
<dbReference type="RefSeq" id="WP_236341434.1">
    <property type="nucleotide sequence ID" value="NZ_CAKMMF010000010.1"/>
</dbReference>
<sequence>MNVTEAHVRRATDREGIHCCEVEVRTDDPAAPELLAFFGASRDNDFDMLAIVNNDAKREVDWFDNNLHQAFSDISIGLFQTSTMKTDWGRRETFKEQVLSYPGVRADIAGLLDR</sequence>
<proteinExistence type="predicted"/>